<evidence type="ECO:0000256" key="2">
    <source>
        <dbReference type="SAM" id="Phobius"/>
    </source>
</evidence>
<feature type="compositionally biased region" description="Polar residues" evidence="1">
    <location>
        <begin position="24"/>
        <end position="57"/>
    </location>
</feature>
<keyword evidence="4" id="KW-1185">Reference proteome</keyword>
<gene>
    <name evidence="3" type="ORF">B0T10DRAFT_187322</name>
</gene>
<dbReference type="Proteomes" id="UP000777438">
    <property type="component" value="Unassembled WGS sequence"/>
</dbReference>
<evidence type="ECO:0000313" key="4">
    <source>
        <dbReference type="Proteomes" id="UP000777438"/>
    </source>
</evidence>
<feature type="compositionally biased region" description="Polar residues" evidence="1">
    <location>
        <begin position="65"/>
        <end position="78"/>
    </location>
</feature>
<name>A0A9P9AVA1_9HYPO</name>
<feature type="transmembrane region" description="Helical" evidence="2">
    <location>
        <begin position="357"/>
        <end position="379"/>
    </location>
</feature>
<dbReference type="OrthoDB" id="4721035at2759"/>
<protein>
    <recommendedName>
        <fullName evidence="5">Mcm2 3 5 family protein</fullName>
    </recommendedName>
</protein>
<feature type="transmembrane region" description="Helical" evidence="2">
    <location>
        <begin position="295"/>
        <end position="321"/>
    </location>
</feature>
<evidence type="ECO:0000256" key="1">
    <source>
        <dbReference type="SAM" id="MobiDB-lite"/>
    </source>
</evidence>
<sequence>MAESLGNHSHNSSSSAPDNKQHDSVSALSHSNSAATATSFSRGLFRSNSGYQRMPSSENDHELSSFDQGATPTSSLRSMTDIDEREFGVSVLRNSSAHIPVRTSPPATPHSYSALIDTASIDSPMTAGVSPGAAPPYRTLNYLSPDMARAPAISLPRDGGANWTPSMPVSARVVAEADSNGASRNIKTAPIIAQNSPGMSSNSGLDHLDPRGELPDDDDEFDDEAFYTKFREPPSQCWSNKDIHQKRTSWLSITIYVLSLYSTLLSGIWLVTAILQPRWGKQISSRHGLLPSTATTLAALLAKTVEMSFVTVFVSFIGQVLTRRSFIRKANGMSLAEMTMRNWVIQPGSLITHFETVASSALTLLGVLSLTATFAAAFYTTASDAMVAPKLKNGQWESKELAGYVKTSYANAIYARNNCPYMISLEDDKFSSESCMNIQLSGQSYRNLLNFMNTWTTINANGTIIKNDIKKRPYGTMLLHDNTTLYSSWIETEHSNVTDQFNKTGRIINNVTLAMPHPGVYAAATNPVNSILQPDDLSGVGEYAVRAGVVAPAVNTLCVNMDEDELKPLVYTEWPNALVNASGVADQLIGWDGWEGEVPQPIDSKGKKDWLNRTKVDDIFKWGPRYQRRPPVFQLYPYDFNLLTNSTVVDADAIYMLGKTAGFANYTLCQLRSWTSPNCSTQFNISGTAGASMTAHCEDSQDRDSYLRSFTKDQGWSAPSLDWKWLADQWRLSMDLNGGVSNVNASNARVLTQLSLKSPRLPTSLPSMAEALAVYSSSLVVISAIDTPFRHYWDYDDPENIVTGGPGHLQPFNASLITQEYTSGHIDAWQSVFYVILVLVFAINLFCLFYFVMRNGLVTDFTEPQNLFSLAINSPPSAQLNGSCGAGPEKKHLGAPWRVAYAHSANHYFFEEANGGLPRGRFVTETTCSGFRAGGGDVRNSSYKRLSTSRGWL</sequence>
<keyword evidence="2" id="KW-0812">Transmembrane</keyword>
<dbReference type="EMBL" id="JAGPYM010000003">
    <property type="protein sequence ID" value="KAH6897490.1"/>
    <property type="molecule type" value="Genomic_DNA"/>
</dbReference>
<dbReference type="AlphaFoldDB" id="A0A9P9AVA1"/>
<feature type="transmembrane region" description="Helical" evidence="2">
    <location>
        <begin position="832"/>
        <end position="852"/>
    </location>
</feature>
<proteinExistence type="predicted"/>
<evidence type="ECO:0008006" key="5">
    <source>
        <dbReference type="Google" id="ProtNLM"/>
    </source>
</evidence>
<keyword evidence="2" id="KW-1133">Transmembrane helix</keyword>
<reference evidence="3 4" key="1">
    <citation type="journal article" date="2021" name="Nat. Commun.">
        <title>Genetic determinants of endophytism in the Arabidopsis root mycobiome.</title>
        <authorList>
            <person name="Mesny F."/>
            <person name="Miyauchi S."/>
            <person name="Thiergart T."/>
            <person name="Pickel B."/>
            <person name="Atanasova L."/>
            <person name="Karlsson M."/>
            <person name="Huettel B."/>
            <person name="Barry K.W."/>
            <person name="Haridas S."/>
            <person name="Chen C."/>
            <person name="Bauer D."/>
            <person name="Andreopoulos W."/>
            <person name="Pangilinan J."/>
            <person name="LaButti K."/>
            <person name="Riley R."/>
            <person name="Lipzen A."/>
            <person name="Clum A."/>
            <person name="Drula E."/>
            <person name="Henrissat B."/>
            <person name="Kohler A."/>
            <person name="Grigoriev I.V."/>
            <person name="Martin F.M."/>
            <person name="Hacquard S."/>
        </authorList>
    </citation>
    <scope>NUCLEOTIDE SEQUENCE [LARGE SCALE GENOMIC DNA]</scope>
    <source>
        <strain evidence="3 4">MPI-CAGE-CH-0241</strain>
    </source>
</reference>
<feature type="transmembrane region" description="Helical" evidence="2">
    <location>
        <begin position="250"/>
        <end position="275"/>
    </location>
</feature>
<organism evidence="3 4">
    <name type="scientific">Thelonectria olida</name>
    <dbReference type="NCBI Taxonomy" id="1576542"/>
    <lineage>
        <taxon>Eukaryota</taxon>
        <taxon>Fungi</taxon>
        <taxon>Dikarya</taxon>
        <taxon>Ascomycota</taxon>
        <taxon>Pezizomycotina</taxon>
        <taxon>Sordariomycetes</taxon>
        <taxon>Hypocreomycetidae</taxon>
        <taxon>Hypocreales</taxon>
        <taxon>Nectriaceae</taxon>
        <taxon>Thelonectria</taxon>
    </lineage>
</organism>
<accession>A0A9P9AVA1</accession>
<feature type="region of interest" description="Disordered" evidence="1">
    <location>
        <begin position="1"/>
        <end position="81"/>
    </location>
</feature>
<comment type="caution">
    <text evidence="3">The sequence shown here is derived from an EMBL/GenBank/DDBJ whole genome shotgun (WGS) entry which is preliminary data.</text>
</comment>
<keyword evidence="2" id="KW-0472">Membrane</keyword>
<evidence type="ECO:0000313" key="3">
    <source>
        <dbReference type="EMBL" id="KAH6897490.1"/>
    </source>
</evidence>